<keyword evidence="7" id="KW-0206">Cytoskeleton</keyword>
<evidence type="ECO:0000256" key="4">
    <source>
        <dbReference type="ARBA" id="ARBA00022553"/>
    </source>
</evidence>
<keyword evidence="8" id="KW-0966">Cell projection</keyword>
<evidence type="ECO:0000256" key="8">
    <source>
        <dbReference type="ARBA" id="ARBA00023273"/>
    </source>
</evidence>
<sequence length="166" mass="19711">VEFEEKRNAELAEVQRLEDAERRRTEEKNRRIAEKLKLMEEKKEVAEKIAAKSFTNAYLSNLIPSVFETLNDNGFFYDPRETEIENYFLPWLTHKSNNYVDKIRTSRLLLDHIILDSIEQLNDIGRPILRGLKERKIKKPKSHISKEDWMNPDNVFKCDEGKPSIY</sequence>
<evidence type="ECO:0000256" key="6">
    <source>
        <dbReference type="ARBA" id="ARBA00023069"/>
    </source>
</evidence>
<evidence type="ECO:0000313" key="10">
    <source>
        <dbReference type="EMBL" id="AOT98545.1"/>
    </source>
</evidence>
<keyword evidence="6" id="KW-0969">Cilium</keyword>
<name>A0A1D8I0X3_9FUNG</name>
<keyword evidence="4" id="KW-0597">Phosphoprotein</keyword>
<dbReference type="PANTHER" id="PTHR21648:SF0">
    <property type="entry name" value="RADIAL SPOKE HEAD PROTEIN 3 HOMOLOG"/>
    <property type="match status" value="1"/>
</dbReference>
<organism evidence="10">
    <name type="scientific">Pecoramyces ruminantium</name>
    <dbReference type="NCBI Taxonomy" id="1987568"/>
    <lineage>
        <taxon>Eukaryota</taxon>
        <taxon>Fungi</taxon>
        <taxon>Fungi incertae sedis</taxon>
        <taxon>Chytridiomycota</taxon>
        <taxon>Chytridiomycota incertae sedis</taxon>
        <taxon>Neocallimastigomycetes</taxon>
        <taxon>Neocallimastigales</taxon>
        <taxon>Neocallimastigaceae</taxon>
        <taxon>Pecoramyces</taxon>
    </lineage>
</organism>
<accession>A0A1D8I0X3</accession>
<evidence type="ECO:0000256" key="3">
    <source>
        <dbReference type="ARBA" id="ARBA00022490"/>
    </source>
</evidence>
<dbReference type="GO" id="GO:0005929">
    <property type="term" value="C:cilium"/>
    <property type="evidence" value="ECO:0007669"/>
    <property type="project" value="TreeGrafter"/>
</dbReference>
<reference evidence="10" key="1">
    <citation type="journal article" date="2016" name="PLoS ONE">
        <title>Insights into the Utility of the Focal Adhesion Scaffolding Proteins in the Anaerobic Fungus Orpinomyces sp. C1A.</title>
        <authorList>
            <person name="Calkins S."/>
            <person name="Youssef N.H."/>
        </authorList>
    </citation>
    <scope>NUCLEOTIDE SEQUENCE</scope>
    <source>
        <strain evidence="10">C1A</strain>
    </source>
</reference>
<evidence type="ECO:0000256" key="2">
    <source>
        <dbReference type="ARBA" id="ARBA00006737"/>
    </source>
</evidence>
<evidence type="ECO:0000256" key="1">
    <source>
        <dbReference type="ARBA" id="ARBA00004611"/>
    </source>
</evidence>
<comment type="similarity">
    <text evidence="2">Belongs to the flagellar radial spoke RSP3 family.</text>
</comment>
<reference evidence="10" key="2">
    <citation type="submission" date="2016-06" db="EMBL/GenBank/DDBJ databases">
        <authorList>
            <person name="Kjaerup R.B."/>
            <person name="Dalgaard T.S."/>
            <person name="Juul-Madsen H.R."/>
        </authorList>
    </citation>
    <scope>NUCLEOTIDE SEQUENCE</scope>
    <source>
        <strain evidence="10">C1A</strain>
    </source>
</reference>
<dbReference type="Pfam" id="PF06098">
    <property type="entry name" value="Radial_spoke_3"/>
    <property type="match status" value="1"/>
</dbReference>
<feature type="coiled-coil region" evidence="9">
    <location>
        <begin position="17"/>
        <end position="49"/>
    </location>
</feature>
<dbReference type="AlphaFoldDB" id="A0A1D8I0X3"/>
<feature type="non-terminal residue" evidence="10">
    <location>
        <position position="1"/>
    </location>
</feature>
<keyword evidence="9" id="KW-0175">Coiled coil</keyword>
<dbReference type="EMBL" id="KX463733">
    <property type="protein sequence ID" value="AOT98545.1"/>
    <property type="molecule type" value="mRNA"/>
</dbReference>
<keyword evidence="3" id="KW-0963">Cytoplasm</keyword>
<proteinExistence type="evidence at transcript level"/>
<protein>
    <submittedName>
        <fullName evidence="10">RS3</fullName>
    </submittedName>
</protein>
<gene>
    <name evidence="10" type="primary">RS3</name>
</gene>
<evidence type="ECO:0000256" key="9">
    <source>
        <dbReference type="SAM" id="Coils"/>
    </source>
</evidence>
<evidence type="ECO:0000256" key="7">
    <source>
        <dbReference type="ARBA" id="ARBA00023212"/>
    </source>
</evidence>
<dbReference type="PANTHER" id="PTHR21648">
    <property type="entry name" value="FLAGELLAR RADIAL SPOKE PROTEIN 3"/>
    <property type="match status" value="1"/>
</dbReference>
<keyword evidence="5" id="KW-0282">Flagellum</keyword>
<dbReference type="InterPro" id="IPR009290">
    <property type="entry name" value="Radial_spoke_3"/>
</dbReference>
<comment type="subcellular location">
    <subcellularLocation>
        <location evidence="1">Cytoplasm</location>
        <location evidence="1">Cytoskeleton</location>
        <location evidence="1">Flagellum axoneme</location>
    </subcellularLocation>
</comment>
<evidence type="ECO:0000256" key="5">
    <source>
        <dbReference type="ARBA" id="ARBA00022846"/>
    </source>
</evidence>